<protein>
    <submittedName>
        <fullName evidence="1">Uncharacterized protein</fullName>
    </submittedName>
</protein>
<sequence length="278" mass="31442">MNTKSEKLKPSISLQGMDKINKKLDVLDAKVNKLSDTVSDLRVVVEESRKNDNVGDGQLDKLAKKKIVDHQSIIDPSSPEIFFIKMRQLDKNQKNSKIQIARFILLFEVQKKQILTSVDMMGIKTGVVFSSLDHGICASPADVNRTVSVVSFQDTSSPLDDRTCDYQVDACKHVSPTGVGVVPSSLDRGFMPLLWTSTELMLLPSLKVHLLQFEWCRFLFSGSWHLLLSADADRTMIVLATLKWMLANMPLLWVLESFPFLRIKAFAPFRNISRERVM</sequence>
<evidence type="ECO:0000313" key="1">
    <source>
        <dbReference type="EMBL" id="KAG5572362.1"/>
    </source>
</evidence>
<dbReference type="Proteomes" id="UP000824120">
    <property type="component" value="Chromosome 12"/>
</dbReference>
<reference evidence="1 2" key="1">
    <citation type="submission" date="2020-09" db="EMBL/GenBank/DDBJ databases">
        <title>De no assembly of potato wild relative species, Solanum commersonii.</title>
        <authorList>
            <person name="Cho K."/>
        </authorList>
    </citation>
    <scope>NUCLEOTIDE SEQUENCE [LARGE SCALE GENOMIC DNA]</scope>
    <source>
        <strain evidence="1">LZ3.2</strain>
        <tissue evidence="1">Leaf</tissue>
    </source>
</reference>
<dbReference type="EMBL" id="JACXVP010000012">
    <property type="protein sequence ID" value="KAG5572362.1"/>
    <property type="molecule type" value="Genomic_DNA"/>
</dbReference>
<proteinExistence type="predicted"/>
<accession>A0A9J5W9Z7</accession>
<gene>
    <name evidence="1" type="ORF">H5410_062128</name>
</gene>
<keyword evidence="2" id="KW-1185">Reference proteome</keyword>
<organism evidence="1 2">
    <name type="scientific">Solanum commersonii</name>
    <name type="common">Commerson's wild potato</name>
    <name type="synonym">Commerson's nightshade</name>
    <dbReference type="NCBI Taxonomy" id="4109"/>
    <lineage>
        <taxon>Eukaryota</taxon>
        <taxon>Viridiplantae</taxon>
        <taxon>Streptophyta</taxon>
        <taxon>Embryophyta</taxon>
        <taxon>Tracheophyta</taxon>
        <taxon>Spermatophyta</taxon>
        <taxon>Magnoliopsida</taxon>
        <taxon>eudicotyledons</taxon>
        <taxon>Gunneridae</taxon>
        <taxon>Pentapetalae</taxon>
        <taxon>asterids</taxon>
        <taxon>lamiids</taxon>
        <taxon>Solanales</taxon>
        <taxon>Solanaceae</taxon>
        <taxon>Solanoideae</taxon>
        <taxon>Solaneae</taxon>
        <taxon>Solanum</taxon>
    </lineage>
</organism>
<name>A0A9J5W9Z7_SOLCO</name>
<dbReference type="AlphaFoldDB" id="A0A9J5W9Z7"/>
<comment type="caution">
    <text evidence="1">The sequence shown here is derived from an EMBL/GenBank/DDBJ whole genome shotgun (WGS) entry which is preliminary data.</text>
</comment>
<evidence type="ECO:0000313" key="2">
    <source>
        <dbReference type="Proteomes" id="UP000824120"/>
    </source>
</evidence>